<dbReference type="InterPro" id="IPR036649">
    <property type="entry name" value="Pyrophosphatase_sf"/>
</dbReference>
<keyword evidence="5 9" id="KW-0378">Hydrolase</keyword>
<dbReference type="NCBIfam" id="NF002317">
    <property type="entry name" value="PRK01250.1"/>
    <property type="match status" value="1"/>
</dbReference>
<comment type="catalytic activity">
    <reaction evidence="8">
        <text>diphosphate + H2O = 2 phosphate + H(+)</text>
        <dbReference type="Rhea" id="RHEA:24576"/>
        <dbReference type="ChEBI" id="CHEBI:15377"/>
        <dbReference type="ChEBI" id="CHEBI:15378"/>
        <dbReference type="ChEBI" id="CHEBI:33019"/>
        <dbReference type="ChEBI" id="CHEBI:43474"/>
        <dbReference type="EC" id="3.6.1.1"/>
    </reaction>
</comment>
<evidence type="ECO:0000256" key="7">
    <source>
        <dbReference type="ARBA" id="ARBA00040300"/>
    </source>
</evidence>
<accession>A0A3B0S800</accession>
<dbReference type="Pfam" id="PF00719">
    <property type="entry name" value="Pyrophosphatase"/>
    <property type="match status" value="1"/>
</dbReference>
<reference evidence="9" key="1">
    <citation type="submission" date="2018-06" db="EMBL/GenBank/DDBJ databases">
        <authorList>
            <person name="Zhirakovskaya E."/>
        </authorList>
    </citation>
    <scope>NUCLEOTIDE SEQUENCE</scope>
</reference>
<keyword evidence="6" id="KW-0460">Magnesium</keyword>
<keyword evidence="3" id="KW-0963">Cytoplasm</keyword>
<dbReference type="FunFam" id="3.90.80.10:FF:000003">
    <property type="entry name" value="Inorganic pyrophosphatase"/>
    <property type="match status" value="1"/>
</dbReference>
<dbReference type="PROSITE" id="PS00387">
    <property type="entry name" value="PPASE"/>
    <property type="match status" value="1"/>
</dbReference>
<comment type="cofactor">
    <cofactor evidence="1">
        <name>Mg(2+)</name>
        <dbReference type="ChEBI" id="CHEBI:18420"/>
    </cofactor>
</comment>
<dbReference type="GO" id="GO:0000287">
    <property type="term" value="F:magnesium ion binding"/>
    <property type="evidence" value="ECO:0007669"/>
    <property type="project" value="InterPro"/>
</dbReference>
<dbReference type="HAMAP" id="MF_00209">
    <property type="entry name" value="Inorganic_PPase"/>
    <property type="match status" value="1"/>
</dbReference>
<dbReference type="GO" id="GO:0004427">
    <property type="term" value="F:inorganic diphosphate phosphatase activity"/>
    <property type="evidence" value="ECO:0007669"/>
    <property type="project" value="UniProtKB-EC"/>
</dbReference>
<evidence type="ECO:0000256" key="3">
    <source>
        <dbReference type="ARBA" id="ARBA00022490"/>
    </source>
</evidence>
<protein>
    <recommendedName>
        <fullName evidence="7">Inorganic pyrophosphatase</fullName>
        <ecNumber evidence="2">3.6.1.1</ecNumber>
    </recommendedName>
</protein>
<dbReference type="SUPFAM" id="SSF50324">
    <property type="entry name" value="Inorganic pyrophosphatase"/>
    <property type="match status" value="1"/>
</dbReference>
<dbReference type="AlphaFoldDB" id="A0A3B0S800"/>
<evidence type="ECO:0000256" key="4">
    <source>
        <dbReference type="ARBA" id="ARBA00022723"/>
    </source>
</evidence>
<dbReference type="EC" id="3.6.1.1" evidence="2"/>
<dbReference type="CDD" id="cd00412">
    <property type="entry name" value="pyrophosphatase"/>
    <property type="match status" value="1"/>
</dbReference>
<keyword evidence="4" id="KW-0479">Metal-binding</keyword>
<dbReference type="InterPro" id="IPR008162">
    <property type="entry name" value="Pyrophosphatase"/>
</dbReference>
<dbReference type="Gene3D" id="3.90.80.10">
    <property type="entry name" value="Inorganic pyrophosphatase"/>
    <property type="match status" value="1"/>
</dbReference>
<name>A0A3B0S800_9ZZZZ</name>
<dbReference type="GO" id="GO:0005737">
    <property type="term" value="C:cytoplasm"/>
    <property type="evidence" value="ECO:0007669"/>
    <property type="project" value="InterPro"/>
</dbReference>
<evidence type="ECO:0000256" key="8">
    <source>
        <dbReference type="ARBA" id="ARBA00047820"/>
    </source>
</evidence>
<dbReference type="EMBL" id="UOEE01000236">
    <property type="protein sequence ID" value="VAV96976.1"/>
    <property type="molecule type" value="Genomic_DNA"/>
</dbReference>
<organism evidence="9">
    <name type="scientific">hydrothermal vent metagenome</name>
    <dbReference type="NCBI Taxonomy" id="652676"/>
    <lineage>
        <taxon>unclassified sequences</taxon>
        <taxon>metagenomes</taxon>
        <taxon>ecological metagenomes</taxon>
    </lineage>
</organism>
<gene>
    <name evidence="9" type="ORF">MNBD_ALPHA06-1171</name>
</gene>
<dbReference type="PANTHER" id="PTHR10286">
    <property type="entry name" value="INORGANIC PYROPHOSPHATASE"/>
    <property type="match status" value="1"/>
</dbReference>
<evidence type="ECO:0000313" key="9">
    <source>
        <dbReference type="EMBL" id="VAV96976.1"/>
    </source>
</evidence>
<proteinExistence type="inferred from homology"/>
<evidence type="ECO:0000256" key="5">
    <source>
        <dbReference type="ARBA" id="ARBA00022801"/>
    </source>
</evidence>
<dbReference type="GO" id="GO:0006796">
    <property type="term" value="P:phosphate-containing compound metabolic process"/>
    <property type="evidence" value="ECO:0007669"/>
    <property type="project" value="InterPro"/>
</dbReference>
<evidence type="ECO:0000256" key="1">
    <source>
        <dbReference type="ARBA" id="ARBA00001946"/>
    </source>
</evidence>
<sequence>MNIEQIPPGKNPPWDLNVLIEIPLGGVPVKYEIDKSSGALRVDRFLHTAMYYPGNYGFVPNTLSLDGDPIDVIVVGRVPVIAGCILQARPVGVLRMEDESGPDEKILAVPVTKLHPYYEDVREYTDLPAVMTDQILHFFTHYKDLENEKWVKVGGWESAASAAEAIEEAIARFK</sequence>
<evidence type="ECO:0000256" key="2">
    <source>
        <dbReference type="ARBA" id="ARBA00012146"/>
    </source>
</evidence>
<evidence type="ECO:0000256" key="6">
    <source>
        <dbReference type="ARBA" id="ARBA00022842"/>
    </source>
</evidence>